<organism evidence="2 3">
    <name type="scientific">Thalassobacillus devorans</name>
    <dbReference type="NCBI Taxonomy" id="279813"/>
    <lineage>
        <taxon>Bacteria</taxon>
        <taxon>Bacillati</taxon>
        <taxon>Bacillota</taxon>
        <taxon>Bacilli</taxon>
        <taxon>Bacillales</taxon>
        <taxon>Bacillaceae</taxon>
        <taxon>Thalassobacillus</taxon>
    </lineage>
</organism>
<accession>A0ABQ1NMU7</accession>
<name>A0ABQ1NMU7_9BACI</name>
<feature type="transmembrane region" description="Helical" evidence="1">
    <location>
        <begin position="42"/>
        <end position="60"/>
    </location>
</feature>
<gene>
    <name evidence="2" type="ORF">GCM10007216_07240</name>
</gene>
<protein>
    <submittedName>
        <fullName evidence="2">Uncharacterized protein</fullName>
    </submittedName>
</protein>
<keyword evidence="1" id="KW-0472">Membrane</keyword>
<evidence type="ECO:0000313" key="2">
    <source>
        <dbReference type="EMBL" id="GGC79310.1"/>
    </source>
</evidence>
<keyword evidence="3" id="KW-1185">Reference proteome</keyword>
<dbReference type="RefSeq" id="WP_062445434.1">
    <property type="nucleotide sequence ID" value="NZ_BMCJ01000001.1"/>
</dbReference>
<dbReference type="Proteomes" id="UP000619534">
    <property type="component" value="Unassembled WGS sequence"/>
</dbReference>
<reference evidence="3" key="1">
    <citation type="journal article" date="2019" name="Int. J. Syst. Evol. Microbiol.">
        <title>The Global Catalogue of Microorganisms (GCM) 10K type strain sequencing project: providing services to taxonomists for standard genome sequencing and annotation.</title>
        <authorList>
            <consortium name="The Broad Institute Genomics Platform"/>
            <consortium name="The Broad Institute Genome Sequencing Center for Infectious Disease"/>
            <person name="Wu L."/>
            <person name="Ma J."/>
        </authorList>
    </citation>
    <scope>NUCLEOTIDE SEQUENCE [LARGE SCALE GENOMIC DNA]</scope>
    <source>
        <strain evidence="3">CCM 7282</strain>
    </source>
</reference>
<dbReference type="EMBL" id="BMCJ01000001">
    <property type="protein sequence ID" value="GGC79310.1"/>
    <property type="molecule type" value="Genomic_DNA"/>
</dbReference>
<evidence type="ECO:0000313" key="3">
    <source>
        <dbReference type="Proteomes" id="UP000619534"/>
    </source>
</evidence>
<keyword evidence="1" id="KW-0812">Transmembrane</keyword>
<sequence length="110" mass="12476">MKKLWTKLEEISGDPKLRIPLYLAAIVFGVGMYFHEDIFKPTLFIIILGLLLISECIYPYGIPYAYSKVMPSLLKKPVFFGFRVIGIVLGAFLAYIGGAVEIGWLIREIF</sequence>
<feature type="transmembrane region" description="Helical" evidence="1">
    <location>
        <begin position="80"/>
        <end position="106"/>
    </location>
</feature>
<feature type="transmembrane region" description="Helical" evidence="1">
    <location>
        <begin position="17"/>
        <end position="35"/>
    </location>
</feature>
<evidence type="ECO:0000256" key="1">
    <source>
        <dbReference type="SAM" id="Phobius"/>
    </source>
</evidence>
<keyword evidence="1" id="KW-1133">Transmembrane helix</keyword>
<proteinExistence type="predicted"/>
<comment type="caution">
    <text evidence="2">The sequence shown here is derived from an EMBL/GenBank/DDBJ whole genome shotgun (WGS) entry which is preliminary data.</text>
</comment>